<dbReference type="PANTHER" id="PTHR12934:SF11">
    <property type="entry name" value="LARGE RIBOSOMAL SUBUNIT PROTEIN UL15M"/>
    <property type="match status" value="1"/>
</dbReference>
<dbReference type="RefSeq" id="WP_258569609.1">
    <property type="nucleotide sequence ID" value="NZ_JAKUDN010000002.1"/>
</dbReference>
<dbReference type="InterPro" id="IPR021131">
    <property type="entry name" value="Ribosomal_uL15/eL18"/>
</dbReference>
<dbReference type="SUPFAM" id="SSF52080">
    <property type="entry name" value="Ribosomal proteins L15p and L18e"/>
    <property type="match status" value="1"/>
</dbReference>
<comment type="function">
    <text evidence="4">Binds to the 23S rRNA.</text>
</comment>
<dbReference type="InterPro" id="IPR005749">
    <property type="entry name" value="Ribosomal_uL15_bac-type"/>
</dbReference>
<evidence type="ECO:0000256" key="4">
    <source>
        <dbReference type="HAMAP-Rule" id="MF_01341"/>
    </source>
</evidence>
<evidence type="ECO:0000313" key="8">
    <source>
        <dbReference type="Proteomes" id="UP001320768"/>
    </source>
</evidence>
<feature type="domain" description="Large ribosomal subunit protein uL15/eL18" evidence="6">
    <location>
        <begin position="93"/>
        <end position="146"/>
    </location>
</feature>
<keyword evidence="8" id="KW-1185">Reference proteome</keyword>
<comment type="similarity">
    <text evidence="1 4">Belongs to the universal ribosomal protein uL15 family.</text>
</comment>
<evidence type="ECO:0000256" key="3">
    <source>
        <dbReference type="ARBA" id="ARBA00023274"/>
    </source>
</evidence>
<dbReference type="Gene3D" id="3.100.10.10">
    <property type="match status" value="1"/>
</dbReference>
<sequence>MSFLNQLSPVKGSNKSKSRRGRGSSGFRGDTCGRGYKGQKSRSGGSIRPGFEGGQMPFYLRTPKSGFSSRKQFVREALPVGVLNHIDAKLHPEVTIEVLREIGVIRKSTQFVKFYASGKVSIAHTVKGIPVTSGAKAEIESAGGQYTESE</sequence>
<accession>A0ABT1L5Y7</accession>
<dbReference type="NCBIfam" id="TIGR01071">
    <property type="entry name" value="rplO_bact"/>
    <property type="match status" value="1"/>
</dbReference>
<dbReference type="PANTHER" id="PTHR12934">
    <property type="entry name" value="50S RIBOSOMAL PROTEIN L15"/>
    <property type="match status" value="1"/>
</dbReference>
<feature type="region of interest" description="Disordered" evidence="5">
    <location>
        <begin position="1"/>
        <end position="57"/>
    </location>
</feature>
<comment type="subunit">
    <text evidence="4">Part of the 50S ribosomal subunit.</text>
</comment>
<evidence type="ECO:0000256" key="5">
    <source>
        <dbReference type="SAM" id="MobiDB-lite"/>
    </source>
</evidence>
<dbReference type="InterPro" id="IPR030878">
    <property type="entry name" value="Ribosomal_uL15"/>
</dbReference>
<keyword evidence="4" id="KW-0699">rRNA-binding</keyword>
<gene>
    <name evidence="4 7" type="primary">rplO</name>
    <name evidence="7" type="ORF">MKS91_04300</name>
</gene>
<protein>
    <recommendedName>
        <fullName evidence="4">Large ribosomal subunit protein uL15</fullName>
    </recommendedName>
</protein>
<comment type="caution">
    <text evidence="7">The sequence shown here is derived from an EMBL/GenBank/DDBJ whole genome shotgun (WGS) entry which is preliminary data.</text>
</comment>
<organism evidence="7 8">
    <name type="scientific">Candidatus Synchoanobacter obligatus</name>
    <dbReference type="NCBI Taxonomy" id="2919597"/>
    <lineage>
        <taxon>Bacteria</taxon>
        <taxon>Pseudomonadati</taxon>
        <taxon>Pseudomonadota</taxon>
        <taxon>Gammaproteobacteria</taxon>
        <taxon>Candidatus Comchoanobacterales</taxon>
        <taxon>Candidatus Comchoanobacteraceae</taxon>
        <taxon>Candidatus Synchoanobacter</taxon>
    </lineage>
</organism>
<evidence type="ECO:0000256" key="2">
    <source>
        <dbReference type="ARBA" id="ARBA00022980"/>
    </source>
</evidence>
<dbReference type="HAMAP" id="MF_01341">
    <property type="entry name" value="Ribosomal_uL15"/>
    <property type="match status" value="1"/>
</dbReference>
<evidence type="ECO:0000313" key="7">
    <source>
        <dbReference type="EMBL" id="MCP8352504.1"/>
    </source>
</evidence>
<keyword evidence="4" id="KW-0694">RNA-binding</keyword>
<proteinExistence type="inferred from homology"/>
<keyword evidence="2 4" id="KW-0689">Ribosomal protein</keyword>
<name>A0ABT1L5Y7_9GAMM</name>
<dbReference type="GO" id="GO:0005840">
    <property type="term" value="C:ribosome"/>
    <property type="evidence" value="ECO:0007669"/>
    <property type="project" value="UniProtKB-KW"/>
</dbReference>
<reference evidence="7 8" key="1">
    <citation type="journal article" date="2022" name="Nat. Microbiol.">
        <title>The microbiome of a bacterivorous marine choanoflagellate contains a resource-demanding obligate bacterial associate.</title>
        <authorList>
            <person name="Needham D.M."/>
            <person name="Poirier C."/>
            <person name="Bachy C."/>
            <person name="George E.E."/>
            <person name="Wilken S."/>
            <person name="Yung C.C.M."/>
            <person name="Limardo A.J."/>
            <person name="Morando M."/>
            <person name="Sudek L."/>
            <person name="Malmstrom R.R."/>
            <person name="Keeling P.J."/>
            <person name="Santoro A.E."/>
            <person name="Worden A.Z."/>
        </authorList>
    </citation>
    <scope>NUCLEOTIDE SEQUENCE [LARGE SCALE GENOMIC DNA]</scope>
    <source>
        <strain evidence="7 8">Comchoano-2</strain>
    </source>
</reference>
<dbReference type="Pfam" id="PF00828">
    <property type="entry name" value="Ribosomal_L27A"/>
    <property type="match status" value="1"/>
</dbReference>
<evidence type="ECO:0000259" key="6">
    <source>
        <dbReference type="Pfam" id="PF00828"/>
    </source>
</evidence>
<dbReference type="InterPro" id="IPR036227">
    <property type="entry name" value="Ribosomal_uL15/eL18_sf"/>
</dbReference>
<dbReference type="Proteomes" id="UP001320768">
    <property type="component" value="Unassembled WGS sequence"/>
</dbReference>
<dbReference type="EMBL" id="JAKUDN010000002">
    <property type="protein sequence ID" value="MCP8352504.1"/>
    <property type="molecule type" value="Genomic_DNA"/>
</dbReference>
<keyword evidence="3 4" id="KW-0687">Ribonucleoprotein</keyword>
<evidence type="ECO:0000256" key="1">
    <source>
        <dbReference type="ARBA" id="ARBA00007320"/>
    </source>
</evidence>